<evidence type="ECO:0000313" key="7">
    <source>
        <dbReference type="Proteomes" id="UP001629113"/>
    </source>
</evidence>
<dbReference type="Proteomes" id="UP001629113">
    <property type="component" value="Unassembled WGS sequence"/>
</dbReference>
<keyword evidence="7" id="KW-1185">Reference proteome</keyword>
<dbReference type="InterPro" id="IPR002778">
    <property type="entry name" value="Signal_recog_particle_SRP19"/>
</dbReference>
<evidence type="ECO:0000256" key="5">
    <source>
        <dbReference type="SAM" id="MobiDB-lite"/>
    </source>
</evidence>
<evidence type="ECO:0000313" key="6">
    <source>
        <dbReference type="EMBL" id="KAL3424129.1"/>
    </source>
</evidence>
<dbReference type="SUPFAM" id="SSF69695">
    <property type="entry name" value="SRP19"/>
    <property type="match status" value="1"/>
</dbReference>
<feature type="region of interest" description="Disordered" evidence="5">
    <location>
        <begin position="1"/>
        <end position="78"/>
    </location>
</feature>
<keyword evidence="2" id="KW-0963">Cytoplasm</keyword>
<organism evidence="6 7">
    <name type="scientific">Phlyctema vagabunda</name>
    <dbReference type="NCBI Taxonomy" id="108571"/>
    <lineage>
        <taxon>Eukaryota</taxon>
        <taxon>Fungi</taxon>
        <taxon>Dikarya</taxon>
        <taxon>Ascomycota</taxon>
        <taxon>Pezizomycotina</taxon>
        <taxon>Leotiomycetes</taxon>
        <taxon>Helotiales</taxon>
        <taxon>Dermateaceae</taxon>
        <taxon>Phlyctema</taxon>
    </lineage>
</organism>
<comment type="subcellular location">
    <subcellularLocation>
        <location evidence="1">Cytoplasm</location>
    </subcellularLocation>
</comment>
<gene>
    <name evidence="6" type="ORF">PVAG01_03410</name>
</gene>
<keyword evidence="3" id="KW-0733">Signal recognition particle</keyword>
<dbReference type="PANTHER" id="PTHR17453">
    <property type="entry name" value="SIGNAL RECOGNITION PARTICLE 19 KD PROTEIN"/>
    <property type="match status" value="1"/>
</dbReference>
<reference evidence="6 7" key="1">
    <citation type="submission" date="2024-06" db="EMBL/GenBank/DDBJ databases">
        <title>Complete genome of Phlyctema vagabunda strain 19-DSS-EL-015.</title>
        <authorList>
            <person name="Fiorenzani C."/>
        </authorList>
    </citation>
    <scope>NUCLEOTIDE SEQUENCE [LARGE SCALE GENOMIC DNA]</scope>
    <source>
        <strain evidence="6 7">19-DSS-EL-015</strain>
    </source>
</reference>
<feature type="compositionally biased region" description="Acidic residues" evidence="5">
    <location>
        <begin position="9"/>
        <end position="33"/>
    </location>
</feature>
<evidence type="ECO:0000256" key="2">
    <source>
        <dbReference type="ARBA" id="ARBA00022490"/>
    </source>
</evidence>
<proteinExistence type="predicted"/>
<feature type="compositionally biased region" description="Low complexity" evidence="5">
    <location>
        <begin position="39"/>
        <end position="62"/>
    </location>
</feature>
<dbReference type="Pfam" id="PF01922">
    <property type="entry name" value="SRP19"/>
    <property type="match status" value="1"/>
</dbReference>
<protein>
    <submittedName>
        <fullName evidence="6">Signal recognition particle subunit SRP19</fullName>
    </submittedName>
</protein>
<keyword evidence="4" id="KW-0687">Ribonucleoprotein</keyword>
<evidence type="ECO:0000256" key="4">
    <source>
        <dbReference type="ARBA" id="ARBA00023274"/>
    </source>
</evidence>
<feature type="region of interest" description="Disordered" evidence="5">
    <location>
        <begin position="253"/>
        <end position="282"/>
    </location>
</feature>
<dbReference type="Gene3D" id="3.30.56.30">
    <property type="entry name" value="Signal recognition particle, SRP19-like subunit"/>
    <property type="match status" value="1"/>
</dbReference>
<feature type="compositionally biased region" description="Polar residues" evidence="5">
    <location>
        <begin position="64"/>
        <end position="78"/>
    </location>
</feature>
<evidence type="ECO:0000256" key="3">
    <source>
        <dbReference type="ARBA" id="ARBA00023135"/>
    </source>
</evidence>
<evidence type="ECO:0000256" key="1">
    <source>
        <dbReference type="ARBA" id="ARBA00004496"/>
    </source>
</evidence>
<dbReference type="EMBL" id="JBFCZG010000003">
    <property type="protein sequence ID" value="KAL3424129.1"/>
    <property type="molecule type" value="Genomic_DNA"/>
</dbReference>
<name>A0ABR4PLB5_9HELO</name>
<sequence length="282" mass="30401">MSHARIEEVSDSDLDASDPSEGDISDVNSDFDEREILKARSAPSSKPAPAAAPAGRAPAAAGQANPSLINPNNIAAGTPFQQAEDDSRYKDFQCIYPVYFDASRSRQEGRRVGIELAVKNPVAREIANACARLGIESCFEMMKTHPKDWGNPGRVKVKLKGGMNKNIKNKHHLYILIAQHLQANPTTVAHSTQIRMPGLQVPDPKKPFPHPAVPKGWKIGDIVPYYSAAMSGGGVSDNMFRDMMAEMQGAAGMGGQAVAEGSNSNAGAIEPKKEKKDKKKKK</sequence>
<accession>A0ABR4PLB5</accession>
<dbReference type="PANTHER" id="PTHR17453:SF0">
    <property type="entry name" value="SIGNAL RECOGNITION PARTICLE 19 KDA PROTEIN"/>
    <property type="match status" value="1"/>
</dbReference>
<dbReference type="InterPro" id="IPR036521">
    <property type="entry name" value="SRP19-like_sf"/>
</dbReference>
<comment type="caution">
    <text evidence="6">The sequence shown here is derived from an EMBL/GenBank/DDBJ whole genome shotgun (WGS) entry which is preliminary data.</text>
</comment>